<feature type="region of interest" description="Disordered" evidence="3">
    <location>
        <begin position="1325"/>
        <end position="1380"/>
    </location>
</feature>
<feature type="region of interest" description="Disordered" evidence="3">
    <location>
        <begin position="3377"/>
        <end position="3397"/>
    </location>
</feature>
<feature type="transmembrane region" description="Helical" evidence="4">
    <location>
        <begin position="33"/>
        <end position="59"/>
    </location>
</feature>
<dbReference type="GO" id="GO:0043484">
    <property type="term" value="P:regulation of RNA splicing"/>
    <property type="evidence" value="ECO:0007669"/>
    <property type="project" value="TreeGrafter"/>
</dbReference>
<feature type="region of interest" description="Disordered" evidence="3">
    <location>
        <begin position="2927"/>
        <end position="2948"/>
    </location>
</feature>
<feature type="region of interest" description="Disordered" evidence="3">
    <location>
        <begin position="3576"/>
        <end position="3606"/>
    </location>
</feature>
<feature type="signal peptide" evidence="5">
    <location>
        <begin position="1"/>
        <end position="23"/>
    </location>
</feature>
<feature type="region of interest" description="Disordered" evidence="3">
    <location>
        <begin position="3187"/>
        <end position="3300"/>
    </location>
</feature>
<dbReference type="Gene3D" id="2.30.42.10">
    <property type="match status" value="1"/>
</dbReference>
<evidence type="ECO:0000256" key="5">
    <source>
        <dbReference type="SAM" id="SignalP"/>
    </source>
</evidence>
<feature type="compositionally biased region" description="Basic and acidic residues" evidence="3">
    <location>
        <begin position="1546"/>
        <end position="1555"/>
    </location>
</feature>
<comment type="caution">
    <text evidence="7">The sequence shown here is derived from an EMBL/GenBank/DDBJ whole genome shotgun (WGS) entry which is preliminary data.</text>
</comment>
<feature type="region of interest" description="Disordered" evidence="3">
    <location>
        <begin position="1414"/>
        <end position="1440"/>
    </location>
</feature>
<feature type="compositionally biased region" description="Polar residues" evidence="3">
    <location>
        <begin position="3138"/>
        <end position="3156"/>
    </location>
</feature>
<dbReference type="FunFam" id="2.30.42.10:FF:000315">
    <property type="entry name" value="AGAP011205-PA"/>
    <property type="match status" value="1"/>
</dbReference>
<feature type="compositionally biased region" description="Acidic residues" evidence="3">
    <location>
        <begin position="2237"/>
        <end position="2247"/>
    </location>
</feature>
<dbReference type="Proteomes" id="UP000789390">
    <property type="component" value="Unassembled WGS sequence"/>
</dbReference>
<feature type="compositionally biased region" description="Polar residues" evidence="3">
    <location>
        <begin position="3007"/>
        <end position="3021"/>
    </location>
</feature>
<dbReference type="SUPFAM" id="SSF50156">
    <property type="entry name" value="PDZ domain-like"/>
    <property type="match status" value="1"/>
</dbReference>
<feature type="compositionally biased region" description="Basic and acidic residues" evidence="3">
    <location>
        <begin position="899"/>
        <end position="912"/>
    </location>
</feature>
<organism evidence="7 8">
    <name type="scientific">Daphnia galeata</name>
    <dbReference type="NCBI Taxonomy" id="27404"/>
    <lineage>
        <taxon>Eukaryota</taxon>
        <taxon>Metazoa</taxon>
        <taxon>Ecdysozoa</taxon>
        <taxon>Arthropoda</taxon>
        <taxon>Crustacea</taxon>
        <taxon>Branchiopoda</taxon>
        <taxon>Diplostraca</taxon>
        <taxon>Cladocera</taxon>
        <taxon>Anomopoda</taxon>
        <taxon>Daphniidae</taxon>
        <taxon>Daphnia</taxon>
    </lineage>
</organism>
<feature type="region of interest" description="Disordered" evidence="3">
    <location>
        <begin position="2055"/>
        <end position="2077"/>
    </location>
</feature>
<dbReference type="CDD" id="cd00136">
    <property type="entry name" value="PDZ_canonical"/>
    <property type="match status" value="1"/>
</dbReference>
<feature type="compositionally biased region" description="Acidic residues" evidence="3">
    <location>
        <begin position="2627"/>
        <end position="2637"/>
    </location>
</feature>
<keyword evidence="5" id="KW-0732">Signal</keyword>
<gene>
    <name evidence="7" type="ORF">DGAL_LOCUS7651</name>
</gene>
<feature type="chain" id="PRO_5035289790" description="PDZ domain-containing protein" evidence="5">
    <location>
        <begin position="24"/>
        <end position="3960"/>
    </location>
</feature>
<feature type="region of interest" description="Disordered" evidence="3">
    <location>
        <begin position="2326"/>
        <end position="2387"/>
    </location>
</feature>
<feature type="region of interest" description="Disordered" evidence="3">
    <location>
        <begin position="3325"/>
        <end position="3344"/>
    </location>
</feature>
<feature type="compositionally biased region" description="Polar residues" evidence="3">
    <location>
        <begin position="2708"/>
        <end position="2719"/>
    </location>
</feature>
<feature type="region of interest" description="Disordered" evidence="3">
    <location>
        <begin position="2615"/>
        <end position="2661"/>
    </location>
</feature>
<dbReference type="GO" id="GO:0005634">
    <property type="term" value="C:nucleus"/>
    <property type="evidence" value="ECO:0007669"/>
    <property type="project" value="UniProtKB-SubCell"/>
</dbReference>
<keyword evidence="4" id="KW-0472">Membrane</keyword>
<feature type="region of interest" description="Disordered" evidence="3">
    <location>
        <begin position="2229"/>
        <end position="2287"/>
    </location>
</feature>
<dbReference type="InterPro" id="IPR052082">
    <property type="entry name" value="Myelin_sheath_structural"/>
</dbReference>
<feature type="region of interest" description="Disordered" evidence="3">
    <location>
        <begin position="1527"/>
        <end position="1559"/>
    </location>
</feature>
<sequence>MSLGSRLTLVVTCLTLVPGPCRAQNDCFTSSSIVGAVLGTFFSTAVALALLVFFLWWIYYRRTPNGADSQTKGARVVESGSGFDNPCFEANPNSDVVDGGKAEEYGQKQDAKSTSWTPLRFFGANKNEKKRSMDDSFISEPERVSVQLRGHDFTGLGFNVTGNMRDGIFIKDISNRGPAFESGKIAQGDRILNVTISFRHIVFEDAMTILSYASPYDVTVELEKGLRNNSSTLKKRKAASTVSLASASTNVTLLTTTGSAQPEGPPNERLIHPLYRSQSIDDLSKVGRADTTVRAGMQIPNLTGQLSGGLAKSKLLGKANVDIDVPNVPDVKIKGVIPKPGSANLVLDAGDISVAPSDASLTVDPSRSSKMPKFAIKVLPDFKFKGNVKSPELGMTKLPTGLYPTPPDAREVELKLPKVEIHTPKASELVVDIDMPDGSGINSSTRNASLAIDMPEQEFSATMPKNISSDVKLNIEAPSLNISAPAGVTEMNLKGPAISQPNIDITLPPTANLDLDLKSPSLSDVEVDHEIPNAVSVDLNKAAKSGFHIKFPKFGGNKTSKVDIPETSVEITAPEIDVALPEASLEVDPKLKKDGSKAGFEFKMPKLSLKKKPEIAVEAKALSSAQAIIPEIDVDAKIPGASIDIQPPVVSVSAPEVELPSASIDVKKSKIGFSMPKFNIGKDNVELKDGLDVNVGIPSGNIEITRQSDDSESDDDSEGGKKKLKFGKMPKISMNKPHFEVEASVLDASAEVEIPSAQVEVGDLENADVKIKNKFGFKIPKFGASGNISGGDLDLDASRELEVKLPSTEIKTETSDSSDDDEDDNGVKKKKRFNIKMPKFGLPKAEMEVNSSNIDVDVPSITTDLPSIKPTEGSLEIGVPNLMGDVLRMQSDSEDSDSKEEGKKRSKSFEVKAPELQLSGGINLPSLALSPIGNVDVKTTGDTDVHFNVKTPSPSFSTPVSSSELKIKVPNIDQPNIDVSLPSTANLDLDLKTPSLPDVPVCADVAIPEVSVDKVSKSGFHIKFPKFGGSKTVKADVPETGVKIAAPEIDVALPEASLEVDPKLKKDGSKAGFEFKMPKLSLKKKPEIAVEAKALSSAQAIIPEIDVDAKIPGASIDIQPPVVSVSAPEVELPSASIDVKKSKIGFSMPKFNMGKGHMEHKEASHIAVDVPSVKTDLPHLTALSDSEESEGGKKKLKFGKMPKISINKPNIQIEASIPDASAEVGHVDVGDLEKADVKIKNKFGFKIPKFGASGNISGGDLDLDASRELEVKLPSAEIKTETSDSSDDDEDDNGIKKKKRFNIKMPKFGLPKAEMEVNSSNIDVDVPSITTDLPSIKPTEGNIEIETPKFDATFPKIGLSSQMDSDSDDENRKRSKGAMGLAIEGSVPDIDANVAINTGNLDLNLKEMKKGPKFGVKFPKLKTDKDSNSESDTTSDEDDVELDKAFRGKIAISSVDLSRPKAELQGSMELPNTELGFDVKQPKLDLEAEIGDDENDDDETKKKSSKFGFSIKMPKFNMKKKNLNADIEDKDVSAHLNLDSISGGTDDDRSSDEKKKGKVSVKLPKFSMKKPDLDVDLGVDQNIEVQADAKMPKANLPEIAVHVKDGGNEMPTFSLPEVSIEKPQIDLHLDSNIEVDGSKKLSIESGKLNVSQLPVGITVEGQMQSPRVPDASLNIATGTNLQADVVFPGIGLEVDHEDLDDEKKKSKFFKMPKFHMGKHHSEIKVDHGPKVNLPEKIDAELNLPTGKLELDPNFRMDFANRDEVESDDDKKDSGKKKTRFGIKMPKFQMKQSQALGMNVDVKPEDVALGVKIPTLEANVDPFALEQDSISSDNTSIEMNLPKLPDLNPVEADLSVSNVKVDVPEKDGKKKGKFSFKSNFKMPKLHMSSGKGHAELEVPSTEMSLPKLEIDPATEIRKSEISIGEIEKGTDVKFGASLSKVDKPSTDFDITFHTNISHPKVSLDVKEDLKTGENDEENQKGEKSKSAAFAFKMPKLNVSPKAELDIPEVKTEVNVKAPKVEGLKLEGNFNLDEADQYKKSPFIVKMPALNPVNPDIQLGVSASKDDSDSDSEEEKTKKGFILGFKLPQLSMPQLSMGGKSESIDSDSSISVKKPELDVSSIDTNMSLPEINIKTKKRGDFETDDTSDSSDSENEKSKKGLKLGFKMPKLSTGGKSDASLDADAVIKMKPPKLDVPSIDPKVSLPEADTNKKKSSFGSHFKIPNFSTKANVTAVGNEIDTSDDESDSEDEKSKKGLKLGFKMPKLSVSGKSDEDNLDVDSSMKIRQPELDVPSIDAEVSLPDVDITTKKKGSFGSHFKMPSFSTKVDISASAEQVDTSDDNSDSESEKSKKGLKLGFKMPKLSMGGKNDCNINTDSSSVKIKQPEQNLASIDAEVSLPEVDVTTKKKSSFGSHFKMPHFSTKADSLTAGDVEQIETSDSDSDSENDKSKKELKLGFKMPQLSMSGKGDVSLGSESIIQVKQPDLDISPIDAKVSLPEAELSTKKKSNFGSNFKMPSFSTKTNVSASGTEQVDASDDSSDSEDEKSKKGLKLGFKMPQLSMGGKNDVNLDSGSTIKIKQPELDVPSIDAEVSLPEAELSTKKKSSFGSHFKMPSFSTKANVSASGAEQVDASDDSSDSEDDKSKKGLKLGFKMPQLSMGGKSDVNLDSGSAIKIKQPELDVPSIDAEVSLPEAELSTKKKSSFGSHFKMPSFSTKANVNVSGEEQVAISDDSNDSEDEKSKKGMKLDFKMPQISTGGKVDVNLDSDSIIEVKKPDLDLPSIDSEISLPEVEVSTKKKAGFGSHFKMPHFSTKANVSASGAEQVETSDDSSDSEDEKSKKGLKLGFKMPQLSMGGKGDVNLDSDSTIKTKHPELDVSSIDADVLLPEVDVSTKKKSSFGSHFKIPSFSTKSNVTISGVEVPDVDIVSPRFQTQEEEHGLSVAGEEDSEKKSHKIGIKLPKFQTRQRNAEVTLPQVELKAENTSDEEDNGKELKIKVKKPKFGIKLPEFNKPKSNPGVNIQSPNLVGNLSSEVNFPRTRIEINQPTAAISLEDTSNVDIQVGNIDAEVAKVKAQLAQLQAEFDIQSGKQQMKIEDDDSSSSSSDNEIDKRSKTSGINFGLKLPKFSLGKEKSEAEPKVDVNMPSLSLTTKNNGDEMTSPILSSLEVEPVKLESAPGNEKEKKKFSLGLKMPKFPSKGSAVVGESDSSSKDFETAVASKSVKVNVKAPKMKLKKKKEDHQSSSSDSESGENNDEEDKHRNKDASGNSQLMGLEVKLPRVQVYKNVEYQEAEKGQHDSSSDEEDEVKDIKKNIGARFGVKLKKPKMFSSNKIEITGKNDSGNNSSSLQPEWKLPRVDLRRASKSSDQELSIEVDLDGISEQQKLEQLSPSERAEAIRRDSKSSAGIRLHSPSYISLMPSPRSKKPTLEMLDVDSSPKLLSVTRLDPTPPIESSVKMQQPLYGNIELTTTMTGPQVSASQVPSSVIMASDAVKLKRGPPTPARRFIVPFEPNSAVLHVAHPVITTDVTVEGGFSTIISDDVSSELEVNIGDPSLTSGNKQQASDTDISITTSTGSDTLVINCSTPSSGQQEAHNRKASSLGDLTRIPTSGSEEGSLERTVSLDFKPVSTLAGNSSRAIYNLAVQDLSRVGEDSDEDYNLNRKRTISDQASLESEVTVVTADEVDAQRLLSSTNIPGGNRTFLSINTDDDGGNVTLRPIGGDIAESLWFGSTSIQTVESVQTTMSYTQMEESISTDVTLTTTSLGTSPSETSSSSGGSPFSPASPEPSGESTPNLIEHSSQVENGRNQQFHTEITELAQGELGFSDTHTITLEMTSLSDDSQPQPLTDLNPSAGNFAAVRNRFEQLSGSNPINGGETTGSLGRNSGRMSQTQGTVIKRLSGNFEDLPASSVNVVQKSFMQHLAPELSEGALSRTVIISSLTLDRAEQNNVSSTTGIGPESPVPNLEPPC</sequence>
<dbReference type="InterPro" id="IPR036034">
    <property type="entry name" value="PDZ_sf"/>
</dbReference>
<keyword evidence="4" id="KW-0812">Transmembrane</keyword>
<feature type="region of interest" description="Disordered" evidence="3">
    <location>
        <begin position="2493"/>
        <end position="2569"/>
    </location>
</feature>
<feature type="region of interest" description="Disordered" evidence="3">
    <location>
        <begin position="3002"/>
        <end position="3021"/>
    </location>
</feature>
<feature type="compositionally biased region" description="Basic and acidic residues" evidence="3">
    <location>
        <begin position="3384"/>
        <end position="3394"/>
    </location>
</feature>
<dbReference type="PANTHER" id="PTHR23348">
    <property type="entry name" value="PERIAXIN/AHNAK"/>
    <property type="match status" value="1"/>
</dbReference>
<feature type="compositionally biased region" description="Acidic residues" evidence="3">
    <location>
        <begin position="1487"/>
        <end position="1498"/>
    </location>
</feature>
<feature type="region of interest" description="Disordered" evidence="3">
    <location>
        <begin position="3748"/>
        <end position="3795"/>
    </location>
</feature>
<feature type="domain" description="PDZ" evidence="6">
    <location>
        <begin position="145"/>
        <end position="210"/>
    </location>
</feature>
<evidence type="ECO:0000256" key="3">
    <source>
        <dbReference type="SAM" id="MobiDB-lite"/>
    </source>
</evidence>
<feature type="compositionally biased region" description="Polar residues" evidence="3">
    <location>
        <begin position="3869"/>
        <end position="3879"/>
    </location>
</feature>
<feature type="compositionally biased region" description="Acidic residues" evidence="3">
    <location>
        <begin position="2430"/>
        <end position="2441"/>
    </location>
</feature>
<feature type="compositionally biased region" description="Pro residues" evidence="3">
    <location>
        <begin position="3951"/>
        <end position="3960"/>
    </location>
</feature>
<keyword evidence="2" id="KW-0539">Nucleus</keyword>
<feature type="region of interest" description="Disordered" evidence="3">
    <location>
        <begin position="3079"/>
        <end position="3156"/>
    </location>
</feature>
<evidence type="ECO:0000256" key="4">
    <source>
        <dbReference type="SAM" id="Phobius"/>
    </source>
</evidence>
<keyword evidence="8" id="KW-1185">Reference proteome</keyword>
<feature type="region of interest" description="Disordered" evidence="3">
    <location>
        <begin position="2809"/>
        <end position="2860"/>
    </location>
</feature>
<feature type="compositionally biased region" description="Polar residues" evidence="3">
    <location>
        <begin position="3325"/>
        <end position="3341"/>
    </location>
</feature>
<feature type="region of interest" description="Disordered" evidence="3">
    <location>
        <begin position="1463"/>
        <end position="1506"/>
    </location>
</feature>
<feature type="region of interest" description="Disordered" evidence="3">
    <location>
        <begin position="890"/>
        <end position="912"/>
    </location>
</feature>
<dbReference type="OrthoDB" id="447516at2759"/>
<feature type="region of interest" description="Disordered" evidence="3">
    <location>
        <begin position="2189"/>
        <end position="2214"/>
    </location>
</feature>
<evidence type="ECO:0000259" key="6">
    <source>
        <dbReference type="PROSITE" id="PS50106"/>
    </source>
</evidence>
<accession>A0A8J2WJL3</accession>
<proteinExistence type="predicted"/>
<feature type="compositionally biased region" description="Polar residues" evidence="3">
    <location>
        <begin position="2514"/>
        <end position="2529"/>
    </location>
</feature>
<dbReference type="GO" id="GO:0005737">
    <property type="term" value="C:cytoplasm"/>
    <property type="evidence" value="ECO:0007669"/>
    <property type="project" value="TreeGrafter"/>
</dbReference>
<feature type="compositionally biased region" description="Acidic residues" evidence="3">
    <location>
        <begin position="2821"/>
        <end position="2831"/>
    </location>
</feature>
<feature type="compositionally biased region" description="Basic and acidic residues" evidence="3">
    <location>
        <begin position="2735"/>
        <end position="2745"/>
    </location>
</feature>
<feature type="region of interest" description="Disordered" evidence="3">
    <location>
        <begin position="806"/>
        <end position="830"/>
    </location>
</feature>
<reference evidence="7" key="1">
    <citation type="submission" date="2021-11" db="EMBL/GenBank/DDBJ databases">
        <authorList>
            <person name="Schell T."/>
        </authorList>
    </citation>
    <scope>NUCLEOTIDE SEQUENCE</scope>
    <source>
        <strain evidence="7">M5</strain>
    </source>
</reference>
<name>A0A8J2WJL3_9CRUS</name>
<feature type="compositionally biased region" description="Acidic residues" evidence="3">
    <location>
        <begin position="2140"/>
        <end position="2150"/>
    </location>
</feature>
<dbReference type="PANTHER" id="PTHR23348:SF16">
    <property type="entry name" value="LEUCINE RICH REPEAT FAMILY PROTEIN"/>
    <property type="match status" value="1"/>
</dbReference>
<feature type="compositionally biased region" description="Basic and acidic residues" evidence="3">
    <location>
        <begin position="3122"/>
        <end position="3133"/>
    </location>
</feature>
<feature type="region of interest" description="Disordered" evidence="3">
    <location>
        <begin position="3939"/>
        <end position="3960"/>
    </location>
</feature>
<evidence type="ECO:0000256" key="1">
    <source>
        <dbReference type="ARBA" id="ARBA00004123"/>
    </source>
</evidence>
<feature type="compositionally biased region" description="Low complexity" evidence="3">
    <location>
        <begin position="3209"/>
        <end position="3221"/>
    </location>
</feature>
<feature type="region of interest" description="Disordered" evidence="3">
    <location>
        <begin position="701"/>
        <end position="727"/>
    </location>
</feature>
<evidence type="ECO:0000313" key="7">
    <source>
        <dbReference type="EMBL" id="CAH0104737.1"/>
    </source>
</evidence>
<comment type="subcellular location">
    <subcellularLocation>
        <location evidence="1">Nucleus</location>
    </subcellularLocation>
</comment>
<feature type="region of interest" description="Disordered" evidence="3">
    <location>
        <begin position="2419"/>
        <end position="2469"/>
    </location>
</feature>
<protein>
    <recommendedName>
        <fullName evidence="6">PDZ domain-containing protein</fullName>
    </recommendedName>
</protein>
<feature type="compositionally biased region" description="Low complexity" evidence="3">
    <location>
        <begin position="3748"/>
        <end position="3784"/>
    </location>
</feature>
<dbReference type="PROSITE" id="PS50106">
    <property type="entry name" value="PDZ"/>
    <property type="match status" value="1"/>
</dbReference>
<feature type="region of interest" description="Disordered" evidence="3">
    <location>
        <begin position="2690"/>
        <end position="2746"/>
    </location>
</feature>
<dbReference type="EMBL" id="CAKKLH010000153">
    <property type="protein sequence ID" value="CAH0104737.1"/>
    <property type="molecule type" value="Genomic_DNA"/>
</dbReference>
<feature type="compositionally biased region" description="Basic and acidic residues" evidence="3">
    <location>
        <begin position="3283"/>
        <end position="3292"/>
    </location>
</feature>
<feature type="region of interest" description="Disordered" evidence="3">
    <location>
        <begin position="3857"/>
        <end position="3879"/>
    </location>
</feature>
<feature type="compositionally biased region" description="Basic and acidic residues" evidence="3">
    <location>
        <begin position="2442"/>
        <end position="2452"/>
    </location>
</feature>
<feature type="compositionally biased region" description="Acidic residues" evidence="3">
    <location>
        <begin position="2530"/>
        <end position="2540"/>
    </location>
</feature>
<feature type="region of interest" description="Disordered" evidence="3">
    <location>
        <begin position="2092"/>
        <end position="2175"/>
    </location>
</feature>
<evidence type="ECO:0000256" key="2">
    <source>
        <dbReference type="ARBA" id="ARBA00023242"/>
    </source>
</evidence>
<evidence type="ECO:0000313" key="8">
    <source>
        <dbReference type="Proteomes" id="UP000789390"/>
    </source>
</evidence>
<keyword evidence="4" id="KW-1133">Transmembrane helix</keyword>
<feature type="compositionally biased region" description="Polar residues" evidence="3">
    <location>
        <begin position="2368"/>
        <end position="2387"/>
    </location>
</feature>
<feature type="region of interest" description="Disordered" evidence="3">
    <location>
        <begin position="1274"/>
        <end position="1298"/>
    </location>
</feature>
<dbReference type="SMART" id="SM00228">
    <property type="entry name" value="PDZ"/>
    <property type="match status" value="1"/>
</dbReference>
<dbReference type="InterPro" id="IPR001478">
    <property type="entry name" value="PDZ"/>
</dbReference>